<keyword evidence="1" id="KW-1185">Reference proteome</keyword>
<name>A0A915IHV8_ROMCU</name>
<organism evidence="1 2">
    <name type="scientific">Romanomermis culicivorax</name>
    <name type="common">Nematode worm</name>
    <dbReference type="NCBI Taxonomy" id="13658"/>
    <lineage>
        <taxon>Eukaryota</taxon>
        <taxon>Metazoa</taxon>
        <taxon>Ecdysozoa</taxon>
        <taxon>Nematoda</taxon>
        <taxon>Enoplea</taxon>
        <taxon>Dorylaimia</taxon>
        <taxon>Mermithida</taxon>
        <taxon>Mermithoidea</taxon>
        <taxon>Mermithidae</taxon>
        <taxon>Romanomermis</taxon>
    </lineage>
</organism>
<sequence>MWALDVLKLTLKFPATMPFFNNPATLFLQSDILTYAALDAYYPLLLFLAFSYYSFVPEVYNAPIVVSPRLVGCRRNRPPCRDLLTAPKVLKKKKKQKDEWNKSLEVSEDEDPALQPRSLLDDPKRLLAAVTSAMKSGLTDRLIELLNFLISPMYKLAIRNHIQFHPYPALPLIPHEVDDMWIKRVPANQMLRDPTYQGGWRLVSRPNNLHALGHAFGFALFHRRICLCLRFANSPCSKF</sequence>
<protein>
    <submittedName>
        <fullName evidence="2">Uncharacterized protein</fullName>
    </submittedName>
</protein>
<dbReference type="AlphaFoldDB" id="A0A915IHV8"/>
<reference evidence="2" key="1">
    <citation type="submission" date="2022-11" db="UniProtKB">
        <authorList>
            <consortium name="WormBaseParasite"/>
        </authorList>
    </citation>
    <scope>IDENTIFICATION</scope>
</reference>
<accession>A0A915IHV8</accession>
<evidence type="ECO:0000313" key="2">
    <source>
        <dbReference type="WBParaSite" id="nRc.2.0.1.t13670-RA"/>
    </source>
</evidence>
<evidence type="ECO:0000313" key="1">
    <source>
        <dbReference type="Proteomes" id="UP000887565"/>
    </source>
</evidence>
<proteinExistence type="predicted"/>
<dbReference type="WBParaSite" id="nRc.2.0.1.t13670-RA">
    <property type="protein sequence ID" value="nRc.2.0.1.t13670-RA"/>
    <property type="gene ID" value="nRc.2.0.1.g13670"/>
</dbReference>
<dbReference type="Proteomes" id="UP000887565">
    <property type="component" value="Unplaced"/>
</dbReference>